<evidence type="ECO:0000313" key="2">
    <source>
        <dbReference type="Proteomes" id="UP000543836"/>
    </source>
</evidence>
<dbReference type="Proteomes" id="UP000543836">
    <property type="component" value="Unassembled WGS sequence"/>
</dbReference>
<gene>
    <name evidence="1" type="ORF">GGE60_005989</name>
</gene>
<keyword evidence="2" id="KW-1185">Reference proteome</keyword>
<comment type="caution">
    <text evidence="1">The sequence shown here is derived from an EMBL/GenBank/DDBJ whole genome shotgun (WGS) entry which is preliminary data.</text>
</comment>
<protein>
    <submittedName>
        <fullName evidence="1">Uncharacterized protein</fullName>
    </submittedName>
</protein>
<name>A0A7W7A131_9HYPH</name>
<dbReference type="EMBL" id="JACIIG010000049">
    <property type="protein sequence ID" value="MBB4571813.1"/>
    <property type="molecule type" value="Genomic_DNA"/>
</dbReference>
<proteinExistence type="predicted"/>
<dbReference type="AlphaFoldDB" id="A0A7W7A131"/>
<organism evidence="1 2">
    <name type="scientific">Rhizobium leucaenae</name>
    <dbReference type="NCBI Taxonomy" id="29450"/>
    <lineage>
        <taxon>Bacteria</taxon>
        <taxon>Pseudomonadati</taxon>
        <taxon>Pseudomonadota</taxon>
        <taxon>Alphaproteobacteria</taxon>
        <taxon>Hyphomicrobiales</taxon>
        <taxon>Rhizobiaceae</taxon>
        <taxon>Rhizobium/Agrobacterium group</taxon>
        <taxon>Rhizobium</taxon>
    </lineage>
</organism>
<reference evidence="1 2" key="1">
    <citation type="submission" date="2020-08" db="EMBL/GenBank/DDBJ databases">
        <title>Genomic Encyclopedia of Type Strains, Phase IV (KMG-V): Genome sequencing to study the core and pangenomes of soil and plant-associated prokaryotes.</title>
        <authorList>
            <person name="Whitman W."/>
        </authorList>
    </citation>
    <scope>NUCLEOTIDE SEQUENCE [LARGE SCALE GENOMIC DNA]</scope>
    <source>
        <strain evidence="1 2">SEMIA 492</strain>
    </source>
</reference>
<evidence type="ECO:0000313" key="1">
    <source>
        <dbReference type="EMBL" id="MBB4571813.1"/>
    </source>
</evidence>
<sequence>MWGALKLALGLSIYREIVHRERPLVEFICFLMISGSIHRNLPMWDRRTELNSEPPPCFGGSDPFEPVTLNDRPRHQFQLRRVHSLLEMDARPER</sequence>
<accession>A0A7W7A131</accession>